<dbReference type="PANTHER" id="PTHR13042">
    <property type="entry name" value="UBIQUITIN-LIKE PROTEIN 5"/>
    <property type="match status" value="1"/>
</dbReference>
<keyword evidence="3" id="KW-1185">Reference proteome</keyword>
<dbReference type="RefSeq" id="XP_060060506.1">
    <property type="nucleotide sequence ID" value="XM_060204523.1"/>
</dbReference>
<dbReference type="Proteomes" id="UP001652624">
    <property type="component" value="Chromosome 1"/>
</dbReference>
<keyword evidence="2" id="KW-0833">Ubl conjugation pathway</keyword>
<organism evidence="3 4">
    <name type="scientific">Erinaceus europaeus</name>
    <name type="common">Western European hedgehog</name>
    <dbReference type="NCBI Taxonomy" id="9365"/>
    <lineage>
        <taxon>Eukaryota</taxon>
        <taxon>Metazoa</taxon>
        <taxon>Chordata</taxon>
        <taxon>Craniata</taxon>
        <taxon>Vertebrata</taxon>
        <taxon>Euteleostomi</taxon>
        <taxon>Mammalia</taxon>
        <taxon>Eutheria</taxon>
        <taxon>Laurasiatheria</taxon>
        <taxon>Eulipotyphla</taxon>
        <taxon>Erinaceidae</taxon>
        <taxon>Erinaceinae</taxon>
        <taxon>Erinaceus</taxon>
    </lineage>
</organism>
<proteinExistence type="predicted"/>
<gene>
    <name evidence="4" type="primary">LOC132542076</name>
</gene>
<dbReference type="InterPro" id="IPR029071">
    <property type="entry name" value="Ubiquitin-like_domsf"/>
</dbReference>
<accession>A0ABM3YHF3</accession>
<evidence type="ECO:0000313" key="3">
    <source>
        <dbReference type="Proteomes" id="UP001652624"/>
    </source>
</evidence>
<dbReference type="SUPFAM" id="SSF54236">
    <property type="entry name" value="Ubiquitin-like"/>
    <property type="match status" value="1"/>
</dbReference>
<reference evidence="4" key="2">
    <citation type="submission" date="2025-08" db="UniProtKB">
        <authorList>
            <consortium name="RefSeq"/>
        </authorList>
    </citation>
    <scope>IDENTIFICATION</scope>
</reference>
<dbReference type="GeneID" id="132542076"/>
<sequence>MIEVVYNDRLGKKAHVKCNTDDPTGDLKKLTIVRIETHWDKIILKQWYRTFKDHVSLGDYEIHNGMNPELFCQ</sequence>
<evidence type="ECO:0000256" key="1">
    <source>
        <dbReference type="ARBA" id="ARBA00021360"/>
    </source>
</evidence>
<evidence type="ECO:0000256" key="2">
    <source>
        <dbReference type="ARBA" id="ARBA00022786"/>
    </source>
</evidence>
<dbReference type="InterPro" id="IPR039732">
    <property type="entry name" value="Hub1/Ubl5"/>
</dbReference>
<evidence type="ECO:0000313" key="4">
    <source>
        <dbReference type="RefSeq" id="XP_060060506.1"/>
    </source>
</evidence>
<dbReference type="Gene3D" id="3.10.20.90">
    <property type="entry name" value="Phosphatidylinositol 3-kinase Catalytic Subunit, Chain A, domain 1"/>
    <property type="match status" value="1"/>
</dbReference>
<reference evidence="3" key="1">
    <citation type="submission" date="2025-05" db="UniProtKB">
        <authorList>
            <consortium name="RefSeq"/>
        </authorList>
    </citation>
    <scope>NUCLEOTIDE SEQUENCE [LARGE SCALE GENOMIC DNA]</scope>
</reference>
<name>A0ABM3YHF3_ERIEU</name>
<protein>
    <recommendedName>
        <fullName evidence="1">Ubiquitin-like protein 5</fullName>
    </recommendedName>
</protein>